<dbReference type="PANTHER" id="PTHR34309:SF10">
    <property type="entry name" value="SLR1406 PROTEIN"/>
    <property type="match status" value="1"/>
</dbReference>
<reference evidence="2 3" key="1">
    <citation type="journal article" date="2015" name="Genome Announc.">
        <title>Closed Genome Sequence of Octadecabacter temperatus SB1, the First Mesophilic Species of the Genus Octadecabacter.</title>
        <authorList>
            <person name="Voget S."/>
            <person name="Billerbeck S."/>
            <person name="Simon M."/>
            <person name="Daniel R."/>
        </authorList>
    </citation>
    <scope>NUCLEOTIDE SEQUENCE [LARGE SCALE GENOMIC DNA]</scope>
    <source>
        <strain evidence="2 3">SB1</strain>
    </source>
</reference>
<dbReference type="InterPro" id="IPR005624">
    <property type="entry name" value="PduO/GlcC-like"/>
</dbReference>
<dbReference type="InterPro" id="IPR052517">
    <property type="entry name" value="GlcG_carb_metab_protein"/>
</dbReference>
<sequence>MRLHTSLSLDRANAIVTEALVLGRKASLLPLTVVVLDAGGKLVAMQSEDGSGLVRFEIAFGKAYGALGMGISSRLIRDRLSERPAFQNAIAAASGGQFIPVPGGVLVEDAKGVTLGAVGISGDTSDKDEYCAIEAIKSTGFAPEPAEPNPEWRTSSLSDHYKAST</sequence>
<accession>A0A0K0Y312</accession>
<dbReference type="EMBL" id="CP012160">
    <property type="protein sequence ID" value="AKS45343.1"/>
    <property type="molecule type" value="Genomic_DNA"/>
</dbReference>
<dbReference type="SUPFAM" id="SSF143744">
    <property type="entry name" value="GlcG-like"/>
    <property type="match status" value="1"/>
</dbReference>
<dbReference type="RefSeq" id="WP_049833745.1">
    <property type="nucleotide sequence ID" value="NZ_CP012160.1"/>
</dbReference>
<dbReference type="STRING" id="1458307.OSB_07820"/>
<dbReference type="OrthoDB" id="9815788at2"/>
<dbReference type="Gene3D" id="3.30.450.150">
    <property type="entry name" value="Haem-degrading domain"/>
    <property type="match status" value="1"/>
</dbReference>
<dbReference type="Proteomes" id="UP000067444">
    <property type="component" value="Chromosome"/>
</dbReference>
<proteinExistence type="predicted"/>
<gene>
    <name evidence="2" type="ORF">OSB_07820</name>
</gene>
<dbReference type="KEGG" id="otm:OSB_07820"/>
<dbReference type="InterPro" id="IPR038084">
    <property type="entry name" value="PduO/GlcC-like_sf"/>
</dbReference>
<feature type="region of interest" description="Disordered" evidence="1">
    <location>
        <begin position="141"/>
        <end position="165"/>
    </location>
</feature>
<evidence type="ECO:0000313" key="3">
    <source>
        <dbReference type="Proteomes" id="UP000067444"/>
    </source>
</evidence>
<protein>
    <submittedName>
        <fullName evidence="2">Uncharacterized protein</fullName>
    </submittedName>
</protein>
<dbReference type="Pfam" id="PF03928">
    <property type="entry name" value="HbpS-like"/>
    <property type="match status" value="1"/>
</dbReference>
<dbReference type="PATRIC" id="fig|1458307.3.peg.793"/>
<dbReference type="PANTHER" id="PTHR34309">
    <property type="entry name" value="SLR1406 PROTEIN"/>
    <property type="match status" value="1"/>
</dbReference>
<evidence type="ECO:0000313" key="2">
    <source>
        <dbReference type="EMBL" id="AKS45343.1"/>
    </source>
</evidence>
<dbReference type="AlphaFoldDB" id="A0A0K0Y312"/>
<name>A0A0K0Y312_9RHOB</name>
<evidence type="ECO:0000256" key="1">
    <source>
        <dbReference type="SAM" id="MobiDB-lite"/>
    </source>
</evidence>
<keyword evidence="3" id="KW-1185">Reference proteome</keyword>
<organism evidence="2 3">
    <name type="scientific">Octadecabacter temperatus</name>
    <dbReference type="NCBI Taxonomy" id="1458307"/>
    <lineage>
        <taxon>Bacteria</taxon>
        <taxon>Pseudomonadati</taxon>
        <taxon>Pseudomonadota</taxon>
        <taxon>Alphaproteobacteria</taxon>
        <taxon>Rhodobacterales</taxon>
        <taxon>Roseobacteraceae</taxon>
        <taxon>Octadecabacter</taxon>
    </lineage>
</organism>